<evidence type="ECO:0000313" key="3">
    <source>
        <dbReference type="Proteomes" id="UP001149163"/>
    </source>
</evidence>
<dbReference type="EMBL" id="JAPQKN010000001">
    <property type="protein sequence ID" value="KAJ5174300.1"/>
    <property type="molecule type" value="Genomic_DNA"/>
</dbReference>
<dbReference type="GeneID" id="81421478"/>
<dbReference type="InterPro" id="IPR052228">
    <property type="entry name" value="Sec_Metab_Biosynth_Oxidored"/>
</dbReference>
<evidence type="ECO:0000313" key="2">
    <source>
        <dbReference type="EMBL" id="KAJ5174300.1"/>
    </source>
</evidence>
<sequence length="131" mass="14923">MEHLACADPATSFVHAYPRLVETGLMREFGVITRTAVSALLVLGRPWMVPLDESGKRHLYAATSPWFPHDPPAMWRMRHRVPMPLRAVVHIWSDNGKRKPLQELRQNDAGKLVWQHTMGVLESICGKRSGY</sequence>
<organism evidence="2 3">
    <name type="scientific">Penicillium canariense</name>
    <dbReference type="NCBI Taxonomy" id="189055"/>
    <lineage>
        <taxon>Eukaryota</taxon>
        <taxon>Fungi</taxon>
        <taxon>Dikarya</taxon>
        <taxon>Ascomycota</taxon>
        <taxon>Pezizomycotina</taxon>
        <taxon>Eurotiomycetes</taxon>
        <taxon>Eurotiomycetidae</taxon>
        <taxon>Eurotiales</taxon>
        <taxon>Aspergillaceae</taxon>
        <taxon>Penicillium</taxon>
    </lineage>
</organism>
<dbReference type="RefSeq" id="XP_056545908.1">
    <property type="nucleotide sequence ID" value="XM_056682302.1"/>
</dbReference>
<evidence type="ECO:0000256" key="1">
    <source>
        <dbReference type="ARBA" id="ARBA00023002"/>
    </source>
</evidence>
<protein>
    <submittedName>
        <fullName evidence="2">Uncharacterized protein</fullName>
    </submittedName>
</protein>
<keyword evidence="1" id="KW-0560">Oxidoreductase</keyword>
<reference evidence="2" key="2">
    <citation type="journal article" date="2023" name="IMA Fungus">
        <title>Comparative genomic study of the Penicillium genus elucidates a diverse pangenome and 15 lateral gene transfer events.</title>
        <authorList>
            <person name="Petersen C."/>
            <person name="Sorensen T."/>
            <person name="Nielsen M.R."/>
            <person name="Sondergaard T.E."/>
            <person name="Sorensen J.L."/>
            <person name="Fitzpatrick D.A."/>
            <person name="Frisvad J.C."/>
            <person name="Nielsen K.L."/>
        </authorList>
    </citation>
    <scope>NUCLEOTIDE SEQUENCE</scope>
    <source>
        <strain evidence="2">IBT 26290</strain>
    </source>
</reference>
<accession>A0A9W9IBD4</accession>
<comment type="caution">
    <text evidence="2">The sequence shown here is derived from an EMBL/GenBank/DDBJ whole genome shotgun (WGS) entry which is preliminary data.</text>
</comment>
<dbReference type="OrthoDB" id="2898509at2759"/>
<keyword evidence="3" id="KW-1185">Reference proteome</keyword>
<dbReference type="PANTHER" id="PTHR47534:SF2">
    <property type="entry name" value="KETOREDUCTASE (KR) DOMAIN-CONTAINING PROTEIN-RELATED"/>
    <property type="match status" value="1"/>
</dbReference>
<gene>
    <name evidence="2" type="ORF">N7482_000177</name>
</gene>
<name>A0A9W9IBD4_9EURO</name>
<reference evidence="2" key="1">
    <citation type="submission" date="2022-11" db="EMBL/GenBank/DDBJ databases">
        <authorList>
            <person name="Petersen C."/>
        </authorList>
    </citation>
    <scope>NUCLEOTIDE SEQUENCE</scope>
    <source>
        <strain evidence="2">IBT 26290</strain>
    </source>
</reference>
<dbReference type="GO" id="GO:0016491">
    <property type="term" value="F:oxidoreductase activity"/>
    <property type="evidence" value="ECO:0007669"/>
    <property type="project" value="UniProtKB-KW"/>
</dbReference>
<dbReference type="Proteomes" id="UP001149163">
    <property type="component" value="Unassembled WGS sequence"/>
</dbReference>
<proteinExistence type="predicted"/>
<dbReference type="PANTHER" id="PTHR47534">
    <property type="entry name" value="YALI0E05731P"/>
    <property type="match status" value="1"/>
</dbReference>
<dbReference type="AlphaFoldDB" id="A0A9W9IBD4"/>